<evidence type="ECO:0008006" key="3">
    <source>
        <dbReference type="Google" id="ProtNLM"/>
    </source>
</evidence>
<sequence>EVAWVSVHTRCWELLSCHGLDAIAEKDLNVVLTALRKRWKYTRDKVRDDIPEGGRYHPVRTLCISEAIGQALDQADRRKAKGKPVFCQPVRKRRIRTLPTEILYLIFDHLPSQAMANAKVALGFSLHNAFWRSRISVGFFHEMHDIAGEDLDWKRLCLKLERRPESSAVLKIRRYILGRLDEIFGYCEEDSMIR</sequence>
<protein>
    <recommendedName>
        <fullName evidence="3">F-box domain-containing protein</fullName>
    </recommendedName>
</protein>
<proteinExistence type="predicted"/>
<feature type="non-terminal residue" evidence="1">
    <location>
        <position position="1"/>
    </location>
</feature>
<dbReference type="VEuPathDB" id="FungiDB:BO71DRAFT_316834"/>
<organism evidence="1 2">
    <name type="scientific">Aspergillus ellipticus CBS 707.79</name>
    <dbReference type="NCBI Taxonomy" id="1448320"/>
    <lineage>
        <taxon>Eukaryota</taxon>
        <taxon>Fungi</taxon>
        <taxon>Dikarya</taxon>
        <taxon>Ascomycota</taxon>
        <taxon>Pezizomycotina</taxon>
        <taxon>Eurotiomycetes</taxon>
        <taxon>Eurotiomycetidae</taxon>
        <taxon>Eurotiales</taxon>
        <taxon>Aspergillaceae</taxon>
        <taxon>Aspergillus</taxon>
        <taxon>Aspergillus subgen. Circumdati</taxon>
    </lineage>
</organism>
<evidence type="ECO:0000313" key="2">
    <source>
        <dbReference type="Proteomes" id="UP000247810"/>
    </source>
</evidence>
<evidence type="ECO:0000313" key="1">
    <source>
        <dbReference type="EMBL" id="PYH98235.1"/>
    </source>
</evidence>
<accession>A0A319DL16</accession>
<dbReference type="EMBL" id="KZ825814">
    <property type="protein sequence ID" value="PYH98235.1"/>
    <property type="molecule type" value="Genomic_DNA"/>
</dbReference>
<keyword evidence="2" id="KW-1185">Reference proteome</keyword>
<gene>
    <name evidence="1" type="ORF">BO71DRAFT_316834</name>
</gene>
<dbReference type="OrthoDB" id="4381838at2759"/>
<dbReference type="AlphaFoldDB" id="A0A319DL16"/>
<name>A0A319DL16_9EURO</name>
<dbReference type="Proteomes" id="UP000247810">
    <property type="component" value="Unassembled WGS sequence"/>
</dbReference>
<reference evidence="1 2" key="1">
    <citation type="submission" date="2018-02" db="EMBL/GenBank/DDBJ databases">
        <title>The genomes of Aspergillus section Nigri reveals drivers in fungal speciation.</title>
        <authorList>
            <consortium name="DOE Joint Genome Institute"/>
            <person name="Vesth T.C."/>
            <person name="Nybo J."/>
            <person name="Theobald S."/>
            <person name="Brandl J."/>
            <person name="Frisvad J.C."/>
            <person name="Nielsen K.F."/>
            <person name="Lyhne E.K."/>
            <person name="Kogle M.E."/>
            <person name="Kuo A."/>
            <person name="Riley R."/>
            <person name="Clum A."/>
            <person name="Nolan M."/>
            <person name="Lipzen A."/>
            <person name="Salamov A."/>
            <person name="Henrissat B."/>
            <person name="Wiebenga A."/>
            <person name="De vries R.P."/>
            <person name="Grigoriev I.V."/>
            <person name="Mortensen U.H."/>
            <person name="Andersen M.R."/>
            <person name="Baker S.E."/>
        </authorList>
    </citation>
    <scope>NUCLEOTIDE SEQUENCE [LARGE SCALE GENOMIC DNA]</scope>
    <source>
        <strain evidence="1 2">CBS 707.79</strain>
    </source>
</reference>